<protein>
    <recommendedName>
        <fullName evidence="1">RNA-dependent RNA polymerase</fullName>
        <ecNumber evidence="1">2.7.7.48</ecNumber>
    </recommendedName>
</protein>
<evidence type="ECO:0000313" key="5">
    <source>
        <dbReference type="Proteomes" id="UP000770015"/>
    </source>
</evidence>
<keyword evidence="1" id="KW-0548">Nucleotidyltransferase</keyword>
<dbReference type="EMBL" id="JAGSXJ010000018">
    <property type="protein sequence ID" value="KAH6682263.1"/>
    <property type="molecule type" value="Genomic_DNA"/>
</dbReference>
<dbReference type="OrthoDB" id="10055769at2759"/>
<keyword evidence="1 4" id="KW-0696">RNA-directed RNA polymerase</keyword>
<feature type="compositionally biased region" description="Acidic residues" evidence="2">
    <location>
        <begin position="1235"/>
        <end position="1256"/>
    </location>
</feature>
<proteinExistence type="inferred from homology"/>
<comment type="similarity">
    <text evidence="1">Belongs to the RdRP family.</text>
</comment>
<comment type="caution">
    <text evidence="4">The sequence shown here is derived from an EMBL/GenBank/DDBJ whole genome shotgun (WGS) entry which is preliminary data.</text>
</comment>
<dbReference type="GO" id="GO:0031380">
    <property type="term" value="C:nuclear RNA-directed RNA polymerase complex"/>
    <property type="evidence" value="ECO:0007669"/>
    <property type="project" value="TreeGrafter"/>
</dbReference>
<keyword evidence="5" id="KW-1185">Reference proteome</keyword>
<evidence type="ECO:0000313" key="4">
    <source>
        <dbReference type="EMBL" id="KAH6682263.1"/>
    </source>
</evidence>
<keyword evidence="1" id="KW-0808">Transferase</keyword>
<evidence type="ECO:0000256" key="1">
    <source>
        <dbReference type="RuleBase" id="RU363098"/>
    </source>
</evidence>
<evidence type="ECO:0000259" key="3">
    <source>
        <dbReference type="Pfam" id="PF05183"/>
    </source>
</evidence>
<dbReference type="InterPro" id="IPR057596">
    <property type="entry name" value="RDRP_core"/>
</dbReference>
<reference evidence="4" key="1">
    <citation type="journal article" date="2021" name="Nat. Commun.">
        <title>Genetic determinants of endophytism in the Arabidopsis root mycobiome.</title>
        <authorList>
            <person name="Mesny F."/>
            <person name="Miyauchi S."/>
            <person name="Thiergart T."/>
            <person name="Pickel B."/>
            <person name="Atanasova L."/>
            <person name="Karlsson M."/>
            <person name="Huettel B."/>
            <person name="Barry K.W."/>
            <person name="Haridas S."/>
            <person name="Chen C."/>
            <person name="Bauer D."/>
            <person name="Andreopoulos W."/>
            <person name="Pangilinan J."/>
            <person name="LaButti K."/>
            <person name="Riley R."/>
            <person name="Lipzen A."/>
            <person name="Clum A."/>
            <person name="Drula E."/>
            <person name="Henrissat B."/>
            <person name="Kohler A."/>
            <person name="Grigoriev I.V."/>
            <person name="Martin F.M."/>
            <person name="Hacquard S."/>
        </authorList>
    </citation>
    <scope>NUCLEOTIDE SEQUENCE</scope>
    <source>
        <strain evidence="4">MPI-SDFR-AT-0117</strain>
    </source>
</reference>
<organism evidence="4 5">
    <name type="scientific">Plectosphaerella plurivora</name>
    <dbReference type="NCBI Taxonomy" id="936078"/>
    <lineage>
        <taxon>Eukaryota</taxon>
        <taxon>Fungi</taxon>
        <taxon>Dikarya</taxon>
        <taxon>Ascomycota</taxon>
        <taxon>Pezizomycotina</taxon>
        <taxon>Sordariomycetes</taxon>
        <taxon>Hypocreomycetidae</taxon>
        <taxon>Glomerellales</taxon>
        <taxon>Plectosphaerellaceae</taxon>
        <taxon>Plectosphaerella</taxon>
    </lineage>
</organism>
<feature type="region of interest" description="Disordered" evidence="2">
    <location>
        <begin position="127"/>
        <end position="172"/>
    </location>
</feature>
<feature type="domain" description="RDRP core" evidence="3">
    <location>
        <begin position="403"/>
        <end position="1047"/>
    </location>
</feature>
<dbReference type="Proteomes" id="UP000770015">
    <property type="component" value="Unassembled WGS sequence"/>
</dbReference>
<comment type="catalytic activity">
    <reaction evidence="1">
        <text>RNA(n) + a ribonucleoside 5'-triphosphate = RNA(n+1) + diphosphate</text>
        <dbReference type="Rhea" id="RHEA:21248"/>
        <dbReference type="Rhea" id="RHEA-COMP:14527"/>
        <dbReference type="Rhea" id="RHEA-COMP:17342"/>
        <dbReference type="ChEBI" id="CHEBI:33019"/>
        <dbReference type="ChEBI" id="CHEBI:61557"/>
        <dbReference type="ChEBI" id="CHEBI:140395"/>
        <dbReference type="EC" id="2.7.7.48"/>
    </reaction>
</comment>
<dbReference type="PANTHER" id="PTHR23079:SF14">
    <property type="entry name" value="RNA-DEPENDENT RNA POLYMERASE"/>
    <property type="match status" value="1"/>
</dbReference>
<dbReference type="Gene3D" id="1.10.8.790">
    <property type="entry name" value="RNA-dependent RNA polymerase, slab domain, helical subdomain-like"/>
    <property type="match status" value="1"/>
</dbReference>
<feature type="region of interest" description="Disordered" evidence="2">
    <location>
        <begin position="1230"/>
        <end position="1256"/>
    </location>
</feature>
<gene>
    <name evidence="4" type="ORF">F5X68DRAFT_269755</name>
</gene>
<dbReference type="Pfam" id="PF05183">
    <property type="entry name" value="RdRP"/>
    <property type="match status" value="1"/>
</dbReference>
<dbReference type="GO" id="GO:0030422">
    <property type="term" value="P:siRNA processing"/>
    <property type="evidence" value="ECO:0007669"/>
    <property type="project" value="TreeGrafter"/>
</dbReference>
<dbReference type="GO" id="GO:0003723">
    <property type="term" value="F:RNA binding"/>
    <property type="evidence" value="ECO:0007669"/>
    <property type="project" value="UniProtKB-KW"/>
</dbReference>
<dbReference type="GO" id="GO:0003968">
    <property type="term" value="F:RNA-directed RNA polymerase activity"/>
    <property type="evidence" value="ECO:0007669"/>
    <property type="project" value="UniProtKB-KW"/>
</dbReference>
<sequence length="1256" mass="141380">MNFPSSAPQTPTTRPPEDFDDIIRGLNHNFRLGIVVFDRRQSPALTKKHIEKAGPHAQRLERIHNHLRKHYFNKDRLVLDEILARFHREALAICPGVPNNREAEQLQELLLGILLEPPLETRSFQQAMASSMKPNVPTPSRRSPKRSSDESHPSTSPKKAKGSHSLDIDDSPLAKPVWTKKLSVGSADTTPAGFQSSQGPQLRPGLPSANTSRTTLVPDVFSSPEDDDDGDDIPGSQSTVEAGPEERYRSDDGLLASSPSSYDPGKGFVDDMVGASSESFQKVHPDTPSLTPAQQSLNHRLQRIWPSLPSVLNNAPLGVCWEVTRIALFCKDLPYSDAWLDQTTLRKALRRHPSFIEKIFPEKSGEDAWKASLSTFQEADGKAISLAVNLSWSAEKTGPLFDVSLQPLKLDQSHRLGRRFGADRFLDLNMPSPMDQKNKPVAINKTEGASDVIIRWVSNGEHFFVGRKWAAFYTRTWQKKEKKRHSDEEITLNFERVHCFAENGNTFTRGKGVPSKDEATTLGVRNKMKVGDMLNWMLSMKHTKNAAQPALKLFSRMALSLSKTWNAVVLEPDQIQHQQADILSSTGNVMNDGIARMSTGLMKKITEQMGLSDLPSAFQGRFGSAKGLWIRDTTDLTDDIWIETYPSQRKWECAYTDPDHRTFEVKAYSRMPKSADVNMQFIVVLCAQAKNVLAMRRTIADIMTRWLSDALREQRSAMEHPVELLQWIHQNFFQMYRPDRMKGVIDFLGGLPNKEAEVVNFLLEGGFHPMKLNYLSDICWKLVGKTTDRLEQTLKLRIPRSTYAFMAVDFQGVLKPGEVHFGFSSKFQVDGWSETMIQGMDVLVARAPAHFPSDIQRVRAVFRPELAMLKDVIIFPSTGDGPLADLLSGGDYDGDQAWVCWEPDIVDNFENAPAPEPQDFEKMGLLRKERGTFADVVASERDVFDAAIARFLFEGFRFNMGDQLLGMCTKFKEKYCYKTQCIDDPGAMMLSALLSALVDQAKQGVVFTWEDWGLDNPAYWQTKSNKPQNVSYSKPTDHLLDFLKFDVALPMIEKEKEEFSEWRKKRPCEYDGCLSELSKELDRAIDSTGSQQLRSIRQHLEKDLDALFSEWQRRMPNSEPYEEKVMSLYSAWVAISPPAAARASDIGRLFLGVDEDEDKHTLGRWAMLKASTMYRNYHKRSGFTWTMAGQQLQRIKATAAGGAQGSVAVVMPLYAVMRPDGGLVAAAAAAREGRDDEETIGEVDWDDETGTQIDDA</sequence>
<accession>A0A9P8V7P4</accession>
<dbReference type="PANTHER" id="PTHR23079">
    <property type="entry name" value="RNA-DEPENDENT RNA POLYMERASE"/>
    <property type="match status" value="1"/>
</dbReference>
<feature type="compositionally biased region" description="Polar residues" evidence="2">
    <location>
        <begin position="188"/>
        <end position="200"/>
    </location>
</feature>
<dbReference type="EC" id="2.7.7.48" evidence="1"/>
<name>A0A9P8V7P4_9PEZI</name>
<keyword evidence="1" id="KW-0694">RNA-binding</keyword>
<evidence type="ECO:0000256" key="2">
    <source>
        <dbReference type="SAM" id="MobiDB-lite"/>
    </source>
</evidence>
<feature type="region of interest" description="Disordered" evidence="2">
    <location>
        <begin position="188"/>
        <end position="270"/>
    </location>
</feature>
<dbReference type="InterPro" id="IPR007855">
    <property type="entry name" value="RDRP"/>
</dbReference>
<dbReference type="AlphaFoldDB" id="A0A9P8V7P4"/>